<keyword evidence="5 9" id="KW-0784">Thiamine biosynthesis</keyword>
<dbReference type="GO" id="GO:0009229">
    <property type="term" value="P:thiamine diphosphate biosynthetic process"/>
    <property type="evidence" value="ECO:0007669"/>
    <property type="project" value="UniProtKB-UniRule"/>
</dbReference>
<dbReference type="HAMAP" id="MF_00097">
    <property type="entry name" value="TMP_synthase"/>
    <property type="match status" value="1"/>
</dbReference>
<dbReference type="Pfam" id="PF02581">
    <property type="entry name" value="TMP-TENI"/>
    <property type="match status" value="1"/>
</dbReference>
<dbReference type="PANTHER" id="PTHR20857:SF15">
    <property type="entry name" value="THIAMINE-PHOSPHATE SYNTHASE"/>
    <property type="match status" value="1"/>
</dbReference>
<feature type="region of interest" description="Thiamine-phosphate synthase" evidence="9">
    <location>
        <begin position="121"/>
        <end position="353"/>
    </location>
</feature>
<evidence type="ECO:0000256" key="4">
    <source>
        <dbReference type="ARBA" id="ARBA00022842"/>
    </source>
</evidence>
<keyword evidence="15" id="KW-1185">Reference proteome</keyword>
<gene>
    <name evidence="9" type="primary">thiE</name>
    <name evidence="14" type="ORF">QQ91_0012900</name>
</gene>
<dbReference type="GO" id="GO:0004789">
    <property type="term" value="F:thiamine-phosphate diphosphorylase activity"/>
    <property type="evidence" value="ECO:0007669"/>
    <property type="project" value="UniProtKB-UniRule"/>
</dbReference>
<feature type="binding site" evidence="9">
    <location>
        <position position="311"/>
    </location>
    <ligand>
        <name>2-[(2R,5Z)-2-carboxy-4-methylthiazol-5(2H)-ylidene]ethyl phosphate</name>
        <dbReference type="ChEBI" id="CHEBI:62899"/>
    </ligand>
</feature>
<keyword evidence="3 9" id="KW-0479">Metal-binding</keyword>
<keyword evidence="2 9" id="KW-0808">Transferase</keyword>
<evidence type="ECO:0000256" key="8">
    <source>
        <dbReference type="ARBA" id="ARBA00047883"/>
    </source>
</evidence>
<feature type="domain" description="ThiD2" evidence="13">
    <location>
        <begin position="8"/>
        <end position="126"/>
    </location>
</feature>
<dbReference type="NCBIfam" id="TIGR00693">
    <property type="entry name" value="thiE"/>
    <property type="match status" value="1"/>
</dbReference>
<reference evidence="14 15" key="1">
    <citation type="journal article" date="2015" name="Genome Announc.">
        <title>Draft Genome Sequence of Filamentous Marine Cyanobacterium Lyngbya confervoides Strain BDU141951.</title>
        <authorList>
            <person name="Chandrababunaidu M.M."/>
            <person name="Sen D."/>
            <person name="Tripathy S."/>
        </authorList>
    </citation>
    <scope>NUCLEOTIDE SEQUENCE [LARGE SCALE GENOMIC DNA]</scope>
    <source>
        <strain evidence="14 15">BDU141951</strain>
    </source>
</reference>
<dbReference type="EC" id="2.5.1.3" evidence="9"/>
<feature type="domain" description="Thiamine phosphate synthase/TenI" evidence="12">
    <location>
        <begin position="158"/>
        <end position="334"/>
    </location>
</feature>
<evidence type="ECO:0000256" key="3">
    <source>
        <dbReference type="ARBA" id="ARBA00022723"/>
    </source>
</evidence>
<dbReference type="EMBL" id="JTHE03000076">
    <property type="protein sequence ID" value="MCM1983716.1"/>
    <property type="molecule type" value="Genomic_DNA"/>
</dbReference>
<organism evidence="14 15">
    <name type="scientific">Lyngbya confervoides BDU141951</name>
    <dbReference type="NCBI Taxonomy" id="1574623"/>
    <lineage>
        <taxon>Bacteria</taxon>
        <taxon>Bacillati</taxon>
        <taxon>Cyanobacteriota</taxon>
        <taxon>Cyanophyceae</taxon>
        <taxon>Oscillatoriophycideae</taxon>
        <taxon>Oscillatoriales</taxon>
        <taxon>Microcoleaceae</taxon>
        <taxon>Lyngbya</taxon>
    </lineage>
</organism>
<dbReference type="Pfam" id="PF17792">
    <property type="entry name" value="ThiD2"/>
    <property type="match status" value="1"/>
</dbReference>
<evidence type="ECO:0000259" key="12">
    <source>
        <dbReference type="Pfam" id="PF02581"/>
    </source>
</evidence>
<evidence type="ECO:0000256" key="1">
    <source>
        <dbReference type="ARBA" id="ARBA00005165"/>
    </source>
</evidence>
<evidence type="ECO:0000256" key="9">
    <source>
        <dbReference type="HAMAP-Rule" id="MF_01327"/>
    </source>
</evidence>
<dbReference type="CDD" id="cd00564">
    <property type="entry name" value="TMP_TenI"/>
    <property type="match status" value="1"/>
</dbReference>
<evidence type="ECO:0000256" key="2">
    <source>
        <dbReference type="ARBA" id="ARBA00022679"/>
    </source>
</evidence>
<feature type="region of interest" description="Unknown" evidence="9">
    <location>
        <begin position="1"/>
        <end position="120"/>
    </location>
</feature>
<evidence type="ECO:0000256" key="10">
    <source>
        <dbReference type="RuleBase" id="RU003826"/>
    </source>
</evidence>
<dbReference type="RefSeq" id="WP_166282651.1">
    <property type="nucleotide sequence ID" value="NZ_JTHE03000076.1"/>
</dbReference>
<dbReference type="GO" id="GO:0000287">
    <property type="term" value="F:magnesium ion binding"/>
    <property type="evidence" value="ECO:0007669"/>
    <property type="project" value="UniProtKB-UniRule"/>
</dbReference>
<comment type="pathway">
    <text evidence="1 9 11">Cofactor biosynthesis; thiamine diphosphate biosynthesis; thiamine phosphate from 4-amino-2-methyl-5-diphosphomethylpyrimidine and 4-methyl-5-(2-phosphoethyl)-thiazole: step 1/1.</text>
</comment>
<evidence type="ECO:0000313" key="15">
    <source>
        <dbReference type="Proteomes" id="UP000031561"/>
    </source>
</evidence>
<comment type="similarity">
    <text evidence="9 10">Belongs to the thiamine-phosphate synthase family.</text>
</comment>
<protein>
    <recommendedName>
        <fullName evidence="9">Thiamine-phosphate synthase</fullName>
        <shortName evidence="9">TP synthase</shortName>
        <shortName evidence="9">TPS</shortName>
        <ecNumber evidence="9">2.5.1.3</ecNumber>
    </recommendedName>
    <alternativeName>
        <fullName evidence="9">Thiamine-phosphate pyrophosphorylase</fullName>
        <shortName evidence="9">TMP pyrophosphorylase</shortName>
        <shortName evidence="9">TMP-PPase</shortName>
    </alternativeName>
</protein>
<comment type="catalytic activity">
    <reaction evidence="8 9 10">
        <text>2-[(2R,5Z)-2-carboxy-4-methylthiazol-5(2H)-ylidene]ethyl phosphate + 4-amino-2-methyl-5-(diphosphooxymethyl)pyrimidine + 2 H(+) = thiamine phosphate + CO2 + diphosphate</text>
        <dbReference type="Rhea" id="RHEA:47844"/>
        <dbReference type="ChEBI" id="CHEBI:15378"/>
        <dbReference type="ChEBI" id="CHEBI:16526"/>
        <dbReference type="ChEBI" id="CHEBI:33019"/>
        <dbReference type="ChEBI" id="CHEBI:37575"/>
        <dbReference type="ChEBI" id="CHEBI:57841"/>
        <dbReference type="ChEBI" id="CHEBI:62899"/>
        <dbReference type="EC" id="2.5.1.3"/>
    </reaction>
</comment>
<dbReference type="InterPro" id="IPR016229">
    <property type="entry name" value="TMP_synthase_cyanobac_bac"/>
</dbReference>
<dbReference type="InterPro" id="IPR034291">
    <property type="entry name" value="TMP_synthase"/>
</dbReference>
<feature type="binding site" evidence="9">
    <location>
        <begin position="281"/>
        <end position="283"/>
    </location>
    <ligand>
        <name>2-[(2R,5Z)-2-carboxy-4-methylthiazol-5(2H)-ylidene]ethyl phosphate</name>
        <dbReference type="ChEBI" id="CHEBI:62899"/>
    </ligand>
</feature>
<feature type="binding site" evidence="9">
    <location>
        <position position="217"/>
    </location>
    <ligand>
        <name>Mg(2+)</name>
        <dbReference type="ChEBI" id="CHEBI:18420"/>
    </ligand>
</feature>
<dbReference type="PIRSF" id="PIRSF000512">
    <property type="entry name" value="TMP_PPase_Cyanobac_prd"/>
    <property type="match status" value="1"/>
</dbReference>
<evidence type="ECO:0000313" key="14">
    <source>
        <dbReference type="EMBL" id="MCM1983716.1"/>
    </source>
</evidence>
<feature type="binding site" evidence="9">
    <location>
        <position position="216"/>
    </location>
    <ligand>
        <name>4-amino-2-methyl-5-(diphosphooxymethyl)pyrimidine</name>
        <dbReference type="ChEBI" id="CHEBI:57841"/>
    </ligand>
</feature>
<feature type="binding site" evidence="9">
    <location>
        <position position="284"/>
    </location>
    <ligand>
        <name>4-amino-2-methyl-5-(diphosphooxymethyl)pyrimidine</name>
        <dbReference type="ChEBI" id="CHEBI:57841"/>
    </ligand>
</feature>
<comment type="catalytic activity">
    <reaction evidence="6 9 10">
        <text>4-methyl-5-(2-phosphooxyethyl)-thiazole + 4-amino-2-methyl-5-(diphosphooxymethyl)pyrimidine + H(+) = thiamine phosphate + diphosphate</text>
        <dbReference type="Rhea" id="RHEA:22328"/>
        <dbReference type="ChEBI" id="CHEBI:15378"/>
        <dbReference type="ChEBI" id="CHEBI:33019"/>
        <dbReference type="ChEBI" id="CHEBI:37575"/>
        <dbReference type="ChEBI" id="CHEBI:57841"/>
        <dbReference type="ChEBI" id="CHEBI:58296"/>
        <dbReference type="EC" id="2.5.1.3"/>
    </reaction>
</comment>
<comment type="catalytic activity">
    <reaction evidence="7 9 10">
        <text>2-(2-carboxy-4-methylthiazol-5-yl)ethyl phosphate + 4-amino-2-methyl-5-(diphosphooxymethyl)pyrimidine + 2 H(+) = thiamine phosphate + CO2 + diphosphate</text>
        <dbReference type="Rhea" id="RHEA:47848"/>
        <dbReference type="ChEBI" id="CHEBI:15378"/>
        <dbReference type="ChEBI" id="CHEBI:16526"/>
        <dbReference type="ChEBI" id="CHEBI:33019"/>
        <dbReference type="ChEBI" id="CHEBI:37575"/>
        <dbReference type="ChEBI" id="CHEBI:57841"/>
        <dbReference type="ChEBI" id="CHEBI:62890"/>
        <dbReference type="EC" id="2.5.1.3"/>
    </reaction>
</comment>
<feature type="binding site" evidence="9">
    <location>
        <begin position="184"/>
        <end position="188"/>
    </location>
    <ligand>
        <name>4-amino-2-methyl-5-(diphosphooxymethyl)pyrimidine</name>
        <dbReference type="ChEBI" id="CHEBI:57841"/>
    </ligand>
</feature>
<comment type="function">
    <text evidence="9">Condenses 4-methyl-5-(beta-hydroxyethyl)thiazole monophosphate (THZ-P) and 2-methyl-4-amino-5-hydroxymethyl pyrimidine pyrophosphate (HMP-PP) to form thiamine monophosphate (TMP).</text>
</comment>
<sequence length="353" mass="39052">MTTSPLFRILDANLDRAREGLRVIEEWCRFGLENADWAKTCKDLRQALAQLHQPEFRAARDTPADVGTQITHAQEQRRDNLEALLLANFARIQEALRVLEEYGKLADPELAGGCKTFRYQVYALESQVLAATGRSDSPKALGAGARQSRLQRLQAARLYLVTSPQNNLFEIVESALQGGVRLVQYREKHLPDCDRLNQAIQLRALCHRYKALFIVNDRVDLAYGADADGVHLGQQDVPMHLARSLLGADRIVGRSTTNPEEMARAIQEGADYIGVGPIFTTPTKAGKAAVGFDYIQYAQDHAPMPWYAIGGINAANLPQVQEAGAQRVAVVRAIMEAAQPDQVTAQLRQLLDS</sequence>
<evidence type="ECO:0000256" key="5">
    <source>
        <dbReference type="ARBA" id="ARBA00022977"/>
    </source>
</evidence>
<evidence type="ECO:0000256" key="11">
    <source>
        <dbReference type="RuleBase" id="RU004253"/>
    </source>
</evidence>
<evidence type="ECO:0000259" key="13">
    <source>
        <dbReference type="Pfam" id="PF17792"/>
    </source>
</evidence>
<dbReference type="SUPFAM" id="SSF51391">
    <property type="entry name" value="Thiamin phosphate synthase"/>
    <property type="match status" value="1"/>
</dbReference>
<dbReference type="Proteomes" id="UP000031561">
    <property type="component" value="Unassembled WGS sequence"/>
</dbReference>
<dbReference type="InterPro" id="IPR013785">
    <property type="entry name" value="Aldolase_TIM"/>
</dbReference>
<comment type="cofactor">
    <cofactor evidence="9">
        <name>Mg(2+)</name>
        <dbReference type="ChEBI" id="CHEBI:18420"/>
    </cofactor>
    <text evidence="9">Binds 1 Mg(2+) ion per subunit.</text>
</comment>
<dbReference type="Gene3D" id="3.20.20.70">
    <property type="entry name" value="Aldolase class I"/>
    <property type="match status" value="1"/>
</dbReference>
<dbReference type="FunFam" id="3.20.20.70:FF:000096">
    <property type="entry name" value="Thiamine-phosphate synthase"/>
    <property type="match status" value="1"/>
</dbReference>
<accession>A0ABD4T4Y4</accession>
<evidence type="ECO:0000256" key="7">
    <source>
        <dbReference type="ARBA" id="ARBA00047851"/>
    </source>
</evidence>
<dbReference type="InterPro" id="IPR036206">
    <property type="entry name" value="ThiamineP_synth_sf"/>
</dbReference>
<dbReference type="AlphaFoldDB" id="A0ABD4T4Y4"/>
<dbReference type="GO" id="GO:0009228">
    <property type="term" value="P:thiamine biosynthetic process"/>
    <property type="evidence" value="ECO:0007669"/>
    <property type="project" value="UniProtKB-KW"/>
</dbReference>
<proteinExistence type="inferred from homology"/>
<name>A0ABD4T4Y4_9CYAN</name>
<feature type="binding site" evidence="9">
    <location>
        <position position="236"/>
    </location>
    <ligand>
        <name>Mg(2+)</name>
        <dbReference type="ChEBI" id="CHEBI:18420"/>
    </ligand>
</feature>
<evidence type="ECO:0000256" key="6">
    <source>
        <dbReference type="ARBA" id="ARBA00047334"/>
    </source>
</evidence>
<dbReference type="InterPro" id="IPR022998">
    <property type="entry name" value="ThiamineP_synth_TenI"/>
</dbReference>
<dbReference type="PANTHER" id="PTHR20857">
    <property type="entry name" value="THIAMINE-PHOSPHATE PYROPHOSPHORYLASE"/>
    <property type="match status" value="1"/>
</dbReference>
<dbReference type="NCBIfam" id="NF002727">
    <property type="entry name" value="PRK02615.1"/>
    <property type="match status" value="1"/>
</dbReference>
<feature type="binding site" evidence="9">
    <location>
        <position position="255"/>
    </location>
    <ligand>
        <name>4-amino-2-methyl-5-(diphosphooxymethyl)pyrimidine</name>
        <dbReference type="ChEBI" id="CHEBI:57841"/>
    </ligand>
</feature>
<dbReference type="HAMAP" id="MF_01327">
    <property type="entry name" value="TMP_synthase_cyanobact"/>
    <property type="match status" value="1"/>
</dbReference>
<comment type="caution">
    <text evidence="14">The sequence shown here is derived from an EMBL/GenBank/DDBJ whole genome shotgun (WGS) entry which is preliminary data.</text>
</comment>
<keyword evidence="4 9" id="KW-0460">Magnesium</keyword>
<dbReference type="InterPro" id="IPR041397">
    <property type="entry name" value="ThiD2"/>
</dbReference>